<dbReference type="InterPro" id="IPR003594">
    <property type="entry name" value="HATPase_dom"/>
</dbReference>
<dbReference type="PROSITE" id="PS50110">
    <property type="entry name" value="RESPONSE_REGULATORY"/>
    <property type="match status" value="1"/>
</dbReference>
<dbReference type="PRINTS" id="PR00344">
    <property type="entry name" value="BCTRLSENSOR"/>
</dbReference>
<dbReference type="Gene3D" id="3.30.450.20">
    <property type="entry name" value="PAS domain"/>
    <property type="match status" value="2"/>
</dbReference>
<dbReference type="PROSITE" id="PS50109">
    <property type="entry name" value="HIS_KIN"/>
    <property type="match status" value="1"/>
</dbReference>
<evidence type="ECO:0000313" key="9">
    <source>
        <dbReference type="EMBL" id="MBP0447286.1"/>
    </source>
</evidence>
<evidence type="ECO:0000259" key="8">
    <source>
        <dbReference type="PROSITE" id="PS50110"/>
    </source>
</evidence>
<evidence type="ECO:0000313" key="10">
    <source>
        <dbReference type="Proteomes" id="UP000681594"/>
    </source>
</evidence>
<feature type="domain" description="Histidine kinase" evidence="7">
    <location>
        <begin position="338"/>
        <end position="562"/>
    </location>
</feature>
<feature type="modified residue" description="4-aspartylphosphate" evidence="4">
    <location>
        <position position="637"/>
    </location>
</feature>
<dbReference type="SMART" id="SM00387">
    <property type="entry name" value="HATPase_c"/>
    <property type="match status" value="1"/>
</dbReference>
<dbReference type="EC" id="2.7.13.3" evidence="2"/>
<comment type="caution">
    <text evidence="9">The sequence shown here is derived from an EMBL/GenBank/DDBJ whole genome shotgun (WGS) entry which is preliminary data.</text>
</comment>
<gene>
    <name evidence="9" type="ORF">J8J14_21165</name>
</gene>
<proteinExistence type="predicted"/>
<protein>
    <recommendedName>
        <fullName evidence="2">histidine kinase</fullName>
        <ecNumber evidence="2">2.7.13.3</ecNumber>
    </recommendedName>
</protein>
<evidence type="ECO:0000259" key="7">
    <source>
        <dbReference type="PROSITE" id="PS50109"/>
    </source>
</evidence>
<dbReference type="SUPFAM" id="SSF47384">
    <property type="entry name" value="Homodimeric domain of signal transducing histidine kinase"/>
    <property type="match status" value="1"/>
</dbReference>
<keyword evidence="6" id="KW-0472">Membrane</keyword>
<dbReference type="InterPro" id="IPR004358">
    <property type="entry name" value="Sig_transdc_His_kin-like_C"/>
</dbReference>
<evidence type="ECO:0000256" key="4">
    <source>
        <dbReference type="PROSITE-ProRule" id="PRU00169"/>
    </source>
</evidence>
<keyword evidence="6" id="KW-1133">Transmembrane helix</keyword>
<dbReference type="InterPro" id="IPR011006">
    <property type="entry name" value="CheY-like_superfamily"/>
</dbReference>
<accession>A0ABS4AJV3</accession>
<dbReference type="InterPro" id="IPR036890">
    <property type="entry name" value="HATPase_C_sf"/>
</dbReference>
<dbReference type="EMBL" id="JAGIZB010000030">
    <property type="protein sequence ID" value="MBP0447286.1"/>
    <property type="molecule type" value="Genomic_DNA"/>
</dbReference>
<evidence type="ECO:0000256" key="1">
    <source>
        <dbReference type="ARBA" id="ARBA00000085"/>
    </source>
</evidence>
<reference evidence="9 10" key="1">
    <citation type="submission" date="2021-03" db="EMBL/GenBank/DDBJ databases">
        <authorList>
            <person name="So Y."/>
        </authorList>
    </citation>
    <scope>NUCLEOTIDE SEQUENCE [LARGE SCALE GENOMIC DNA]</scope>
    <source>
        <strain evidence="9 10">SSH11</strain>
    </source>
</reference>
<dbReference type="InterPro" id="IPR001789">
    <property type="entry name" value="Sig_transdc_resp-reg_receiver"/>
</dbReference>
<dbReference type="Pfam" id="PF00072">
    <property type="entry name" value="Response_reg"/>
    <property type="match status" value="1"/>
</dbReference>
<feature type="transmembrane region" description="Helical" evidence="6">
    <location>
        <begin position="280"/>
        <end position="300"/>
    </location>
</feature>
<evidence type="ECO:0000256" key="6">
    <source>
        <dbReference type="SAM" id="Phobius"/>
    </source>
</evidence>
<dbReference type="InterPro" id="IPR005467">
    <property type="entry name" value="His_kinase_dom"/>
</dbReference>
<dbReference type="PANTHER" id="PTHR43065">
    <property type="entry name" value="SENSOR HISTIDINE KINASE"/>
    <property type="match status" value="1"/>
</dbReference>
<dbReference type="InterPro" id="IPR003661">
    <property type="entry name" value="HisK_dim/P_dom"/>
</dbReference>
<evidence type="ECO:0000256" key="3">
    <source>
        <dbReference type="ARBA" id="ARBA00022553"/>
    </source>
</evidence>
<dbReference type="SUPFAM" id="SSF55874">
    <property type="entry name" value="ATPase domain of HSP90 chaperone/DNA topoisomerase II/histidine kinase"/>
    <property type="match status" value="1"/>
</dbReference>
<dbReference type="PANTHER" id="PTHR43065:SF49">
    <property type="entry name" value="HISTIDINE KINASE"/>
    <property type="match status" value="1"/>
</dbReference>
<evidence type="ECO:0000256" key="2">
    <source>
        <dbReference type="ARBA" id="ARBA00012438"/>
    </source>
</evidence>
<evidence type="ECO:0000256" key="5">
    <source>
        <dbReference type="SAM" id="Coils"/>
    </source>
</evidence>
<dbReference type="CDD" id="cd00156">
    <property type="entry name" value="REC"/>
    <property type="match status" value="1"/>
</dbReference>
<dbReference type="CDD" id="cd12914">
    <property type="entry name" value="PDC1_DGC_like"/>
    <property type="match status" value="1"/>
</dbReference>
<comment type="catalytic activity">
    <reaction evidence="1">
        <text>ATP + protein L-histidine = ADP + protein N-phospho-L-histidine.</text>
        <dbReference type="EC" id="2.7.13.3"/>
    </reaction>
</comment>
<keyword evidence="5" id="KW-0175">Coiled coil</keyword>
<dbReference type="SMART" id="SM00388">
    <property type="entry name" value="HisKA"/>
    <property type="match status" value="1"/>
</dbReference>
<organism evidence="9 10">
    <name type="scientific">Pararoseomonas baculiformis</name>
    <dbReference type="NCBI Taxonomy" id="2820812"/>
    <lineage>
        <taxon>Bacteria</taxon>
        <taxon>Pseudomonadati</taxon>
        <taxon>Pseudomonadota</taxon>
        <taxon>Alphaproteobacteria</taxon>
        <taxon>Acetobacterales</taxon>
        <taxon>Acetobacteraceae</taxon>
        <taxon>Pararoseomonas</taxon>
    </lineage>
</organism>
<dbReference type="SUPFAM" id="SSF52172">
    <property type="entry name" value="CheY-like"/>
    <property type="match status" value="1"/>
</dbReference>
<dbReference type="SMART" id="SM00448">
    <property type="entry name" value="REC"/>
    <property type="match status" value="1"/>
</dbReference>
<feature type="coiled-coil region" evidence="5">
    <location>
        <begin position="302"/>
        <end position="329"/>
    </location>
</feature>
<keyword evidence="6" id="KW-0812">Transmembrane</keyword>
<name>A0ABS4AJV3_9PROT</name>
<dbReference type="Gene3D" id="3.30.565.10">
    <property type="entry name" value="Histidine kinase-like ATPase, C-terminal domain"/>
    <property type="match status" value="1"/>
</dbReference>
<dbReference type="Gene3D" id="3.40.50.2300">
    <property type="match status" value="1"/>
</dbReference>
<sequence length="712" mass="75331">MTSWAICSGAAWFTAERYAGRVEEEAKAAAWSRAEVATETIEQSLLRTFEAVEGLHDLAQARQQLLERGDRGGADTIAAQLINIARRGRFGVLQVALIGSEGRVTWSSVADWQAVDLSDREHFRVHREGRRDLFISAPVVGRVSNQWSVQVTRPLRSLAGDFAGVAVVSMDPVELSQQLASLQFGAGSSATVLRRDGIIIARSRDVLQALGQVIPSEAALMQALEASPTGRLSIPRSVFDGRPKLTAYRSPAGLPLVVSVFLDEKQELARTAFVRPALRGAAGGISLLALAVVALLLLWIERQRTRAALELARHEREAALERLAQAQRMEALGRLAGGIAHDFNNVLQAILGGARGMQRRQRDPEAIERLAGMIAEAAERGASVTRRLLAFARRGELRSVAVDIPELLNGLREVLTHTIGPNIQVRIEASPTLPKALTDPGQLETVLVNLAVNARDAMAPRGGGDLVLSAAVEDNRAGPGSLPSLGPGAYLRLDVTDTGMGMDATTLSRAGEPFFTTKPKGNGTGLGLAMAKGFAEQSGGAFGIESEPGHGTTITLWLPCAFEEKAVAASPAPAPVGPAAAGRSSDLSGRILLVDDEPQVRAVLASALRDHGHQVDEAQDGAAALLQLDGCDLLVTDLAMPGMNGLELLRRVRERHPGLPAILVTGYAGDADTEDLAEASGTGPLILLRKPIDPDEVAAHAATLLNAPSSAS</sequence>
<dbReference type="Proteomes" id="UP000681594">
    <property type="component" value="Unassembled WGS sequence"/>
</dbReference>
<keyword evidence="3 4" id="KW-0597">Phosphoprotein</keyword>
<keyword evidence="10" id="KW-1185">Reference proteome</keyword>
<dbReference type="InterPro" id="IPR036097">
    <property type="entry name" value="HisK_dim/P_sf"/>
</dbReference>
<feature type="domain" description="Response regulatory" evidence="8">
    <location>
        <begin position="590"/>
        <end position="705"/>
    </location>
</feature>
<dbReference type="CDD" id="cd18774">
    <property type="entry name" value="PDC2_HK_sensor"/>
    <property type="match status" value="1"/>
</dbReference>
<dbReference type="CDD" id="cd00082">
    <property type="entry name" value="HisKA"/>
    <property type="match status" value="1"/>
</dbReference>
<dbReference type="Pfam" id="PF02518">
    <property type="entry name" value="HATPase_c"/>
    <property type="match status" value="1"/>
</dbReference>
<dbReference type="Gene3D" id="1.10.287.130">
    <property type="match status" value="1"/>
</dbReference>